<dbReference type="PANTHER" id="PTHR11311:SF16">
    <property type="entry name" value="SPONDIN-1"/>
    <property type="match status" value="1"/>
</dbReference>
<evidence type="ECO:0000313" key="4">
    <source>
        <dbReference type="RefSeq" id="XP_013779054.2"/>
    </source>
</evidence>
<dbReference type="Proteomes" id="UP000694941">
    <property type="component" value="Unplaced"/>
</dbReference>
<feature type="chain" id="PRO_5045750072" evidence="1">
    <location>
        <begin position="26"/>
        <end position="185"/>
    </location>
</feature>
<keyword evidence="3" id="KW-1185">Reference proteome</keyword>
<dbReference type="Pfam" id="PF02014">
    <property type="entry name" value="Reeler"/>
    <property type="match status" value="1"/>
</dbReference>
<dbReference type="PANTHER" id="PTHR11311">
    <property type="entry name" value="SPONDIN"/>
    <property type="match status" value="1"/>
</dbReference>
<dbReference type="RefSeq" id="XP_013779054.2">
    <property type="nucleotide sequence ID" value="XM_013923600.2"/>
</dbReference>
<protein>
    <submittedName>
        <fullName evidence="4">Spondin-1-like</fullName>
    </submittedName>
</protein>
<evidence type="ECO:0000313" key="3">
    <source>
        <dbReference type="Proteomes" id="UP000694941"/>
    </source>
</evidence>
<gene>
    <name evidence="4" type="primary">LOC106463550</name>
</gene>
<dbReference type="InterPro" id="IPR051418">
    <property type="entry name" value="Spondin/Thrombospondin_T1"/>
</dbReference>
<organism evidence="3 4">
    <name type="scientific">Limulus polyphemus</name>
    <name type="common">Atlantic horseshoe crab</name>
    <dbReference type="NCBI Taxonomy" id="6850"/>
    <lineage>
        <taxon>Eukaryota</taxon>
        <taxon>Metazoa</taxon>
        <taxon>Ecdysozoa</taxon>
        <taxon>Arthropoda</taxon>
        <taxon>Chelicerata</taxon>
        <taxon>Merostomata</taxon>
        <taxon>Xiphosura</taxon>
        <taxon>Limulidae</taxon>
        <taxon>Limulus</taxon>
    </lineage>
</organism>
<dbReference type="Gene3D" id="2.60.40.4060">
    <property type="entry name" value="Reeler domain"/>
    <property type="match status" value="1"/>
</dbReference>
<name>A0ABM1BC67_LIMPO</name>
<feature type="signal peptide" evidence="1">
    <location>
        <begin position="1"/>
        <end position="25"/>
    </location>
</feature>
<feature type="domain" description="Reelin" evidence="2">
    <location>
        <begin position="31"/>
        <end position="185"/>
    </location>
</feature>
<keyword evidence="1" id="KW-0732">Signal</keyword>
<accession>A0ABM1BC67</accession>
<dbReference type="PROSITE" id="PS51019">
    <property type="entry name" value="REELIN"/>
    <property type="match status" value="1"/>
</dbReference>
<evidence type="ECO:0000256" key="1">
    <source>
        <dbReference type="SAM" id="SignalP"/>
    </source>
</evidence>
<dbReference type="CDD" id="cd08544">
    <property type="entry name" value="Reeler"/>
    <property type="match status" value="1"/>
</dbReference>
<dbReference type="InterPro" id="IPR002861">
    <property type="entry name" value="Reeler_dom"/>
</dbReference>
<dbReference type="GeneID" id="106463550"/>
<sequence>MRTVQTKFSILVWSVILLSVIGVGTEIVGADPTSHRYFPNSYTGQCHREPAGVTNQKTPGDNGFEIKISGDPKKYVAEKVYTVTLQGFRTPFSIQKFTGFMLVVQPVDGPHHSSNNQDLAPDVGYFQLFGDALSTFSEDCPYAIVQTSSIPKSEVQVMWRAPPRGSGCVTFKATHRCYNLNLVEV</sequence>
<evidence type="ECO:0000259" key="2">
    <source>
        <dbReference type="PROSITE" id="PS51019"/>
    </source>
</evidence>
<dbReference type="InterPro" id="IPR042307">
    <property type="entry name" value="Reeler_sf"/>
</dbReference>
<proteinExistence type="predicted"/>
<reference evidence="4" key="1">
    <citation type="submission" date="2025-08" db="UniProtKB">
        <authorList>
            <consortium name="RefSeq"/>
        </authorList>
    </citation>
    <scope>IDENTIFICATION</scope>
    <source>
        <tissue evidence="4">Muscle</tissue>
    </source>
</reference>